<keyword evidence="2 6" id="KW-0436">Ligase</keyword>
<feature type="binding site" evidence="6">
    <location>
        <position position="264"/>
    </location>
    <ligand>
        <name>substrate</name>
        <note>ligand shared with subunit alpha</note>
    </ligand>
</feature>
<dbReference type="InterPro" id="IPR013815">
    <property type="entry name" value="ATP_grasp_subdomain_1"/>
</dbReference>
<dbReference type="PIRSF" id="PIRSF001554">
    <property type="entry name" value="SucCS_beta"/>
    <property type="match status" value="1"/>
</dbReference>
<dbReference type="OrthoDB" id="9802602at2"/>
<feature type="binding site" evidence="6">
    <location>
        <position position="111"/>
    </location>
    <ligand>
        <name>ATP</name>
        <dbReference type="ChEBI" id="CHEBI:30616"/>
    </ligand>
</feature>
<dbReference type="EMBL" id="CP033970">
    <property type="protein sequence ID" value="AZG15522.1"/>
    <property type="molecule type" value="Genomic_DNA"/>
</dbReference>
<evidence type="ECO:0000259" key="8">
    <source>
        <dbReference type="PROSITE" id="PS50975"/>
    </source>
</evidence>
<dbReference type="SUPFAM" id="SSF52210">
    <property type="entry name" value="Succinyl-CoA synthetase domains"/>
    <property type="match status" value="1"/>
</dbReference>
<dbReference type="GO" id="GO:0006104">
    <property type="term" value="P:succinyl-CoA metabolic process"/>
    <property type="evidence" value="ECO:0007669"/>
    <property type="project" value="TreeGrafter"/>
</dbReference>
<dbReference type="PROSITE" id="PS50975">
    <property type="entry name" value="ATP_GRASP"/>
    <property type="match status" value="1"/>
</dbReference>
<dbReference type="InterPro" id="IPR013650">
    <property type="entry name" value="ATP-grasp_succ-CoA_synth-type"/>
</dbReference>
<feature type="binding site" evidence="6">
    <location>
        <position position="116"/>
    </location>
    <ligand>
        <name>ATP</name>
        <dbReference type="ChEBI" id="CHEBI:30616"/>
    </ligand>
</feature>
<proteinExistence type="inferred from homology"/>
<dbReference type="GO" id="GO:0004776">
    <property type="term" value="F:succinate-CoA ligase (GDP-forming) activity"/>
    <property type="evidence" value="ECO:0007669"/>
    <property type="project" value="RHEA"/>
</dbReference>
<dbReference type="GO" id="GO:0005829">
    <property type="term" value="C:cytosol"/>
    <property type="evidence" value="ECO:0007669"/>
    <property type="project" value="TreeGrafter"/>
</dbReference>
<organism evidence="9 10">
    <name type="scientific">Cupriavidus pauculus</name>
    <dbReference type="NCBI Taxonomy" id="82633"/>
    <lineage>
        <taxon>Bacteria</taxon>
        <taxon>Pseudomonadati</taxon>
        <taxon>Pseudomonadota</taxon>
        <taxon>Betaproteobacteria</taxon>
        <taxon>Burkholderiales</taxon>
        <taxon>Burkholderiaceae</taxon>
        <taxon>Cupriavidus</taxon>
    </lineage>
</organism>
<dbReference type="GO" id="GO:0046872">
    <property type="term" value="F:metal ion binding"/>
    <property type="evidence" value="ECO:0007669"/>
    <property type="project" value="UniProtKB-KW"/>
</dbReference>
<dbReference type="Pfam" id="PF00549">
    <property type="entry name" value="Ligase_CoA"/>
    <property type="match status" value="1"/>
</dbReference>
<feature type="domain" description="ATP-grasp" evidence="8">
    <location>
        <begin position="9"/>
        <end position="56"/>
    </location>
</feature>
<dbReference type="NCBIfam" id="NF001913">
    <property type="entry name" value="PRK00696.1"/>
    <property type="match status" value="1"/>
</dbReference>
<comment type="catalytic activity">
    <reaction evidence="6">
        <text>succinate + ATP + CoA = succinyl-CoA + ADP + phosphate</text>
        <dbReference type="Rhea" id="RHEA:17661"/>
        <dbReference type="ChEBI" id="CHEBI:30031"/>
        <dbReference type="ChEBI" id="CHEBI:30616"/>
        <dbReference type="ChEBI" id="CHEBI:43474"/>
        <dbReference type="ChEBI" id="CHEBI:57287"/>
        <dbReference type="ChEBI" id="CHEBI:57292"/>
        <dbReference type="ChEBI" id="CHEBI:456216"/>
        <dbReference type="EC" id="6.2.1.5"/>
    </reaction>
</comment>
<dbReference type="GO" id="GO:0006099">
    <property type="term" value="P:tricarboxylic acid cycle"/>
    <property type="evidence" value="ECO:0007669"/>
    <property type="project" value="UniProtKB-UniRule"/>
</dbReference>
<keyword evidence="3" id="KW-0479">Metal-binding</keyword>
<dbReference type="GO" id="GO:0005524">
    <property type="term" value="F:ATP binding"/>
    <property type="evidence" value="ECO:0007669"/>
    <property type="project" value="UniProtKB-UniRule"/>
</dbReference>
<evidence type="ECO:0000256" key="3">
    <source>
        <dbReference type="ARBA" id="ARBA00022723"/>
    </source>
</evidence>
<accession>A0A3G8H7I6</accession>
<keyword evidence="4 6" id="KW-0547">Nucleotide-binding</keyword>
<keyword evidence="6 7" id="KW-0067">ATP-binding</keyword>
<dbReference type="AlphaFoldDB" id="A0A3G8H7I6"/>
<dbReference type="PANTHER" id="PTHR11815:SF10">
    <property type="entry name" value="SUCCINATE--COA LIGASE [GDP-FORMING] SUBUNIT BETA, MITOCHONDRIAL"/>
    <property type="match status" value="1"/>
</dbReference>
<dbReference type="UniPathway" id="UPA00223">
    <property type="reaction ID" value="UER00999"/>
</dbReference>
<dbReference type="Proteomes" id="UP000270411">
    <property type="component" value="Chromosome 2"/>
</dbReference>
<dbReference type="PROSITE" id="PS01217">
    <property type="entry name" value="SUCCINYL_COA_LIG_3"/>
    <property type="match status" value="1"/>
</dbReference>
<dbReference type="InterPro" id="IPR005811">
    <property type="entry name" value="SUCC_ACL_C"/>
</dbReference>
<evidence type="ECO:0000313" key="10">
    <source>
        <dbReference type="Proteomes" id="UP000270411"/>
    </source>
</evidence>
<evidence type="ECO:0000313" key="9">
    <source>
        <dbReference type="EMBL" id="AZG15522.1"/>
    </source>
</evidence>
<dbReference type="PANTHER" id="PTHR11815">
    <property type="entry name" value="SUCCINYL-COA SYNTHETASE BETA CHAIN"/>
    <property type="match status" value="1"/>
</dbReference>
<dbReference type="GO" id="GO:0042709">
    <property type="term" value="C:succinate-CoA ligase complex"/>
    <property type="evidence" value="ECO:0007669"/>
    <property type="project" value="TreeGrafter"/>
</dbReference>
<keyword evidence="5" id="KW-0460">Magnesium</keyword>
<comment type="catalytic activity">
    <reaction evidence="6">
        <text>GTP + succinate + CoA = succinyl-CoA + GDP + phosphate</text>
        <dbReference type="Rhea" id="RHEA:22120"/>
        <dbReference type="ChEBI" id="CHEBI:30031"/>
        <dbReference type="ChEBI" id="CHEBI:37565"/>
        <dbReference type="ChEBI" id="CHEBI:43474"/>
        <dbReference type="ChEBI" id="CHEBI:57287"/>
        <dbReference type="ChEBI" id="CHEBI:57292"/>
        <dbReference type="ChEBI" id="CHEBI:58189"/>
    </reaction>
</comment>
<dbReference type="Pfam" id="PF08442">
    <property type="entry name" value="ATP-grasp_2"/>
    <property type="match status" value="1"/>
</dbReference>
<keyword evidence="1 6" id="KW-0816">Tricarboxylic acid cycle</keyword>
<dbReference type="InterPro" id="IPR016102">
    <property type="entry name" value="Succinyl-CoA_synth-like"/>
</dbReference>
<dbReference type="SUPFAM" id="SSF56059">
    <property type="entry name" value="Glutathione synthetase ATP-binding domain-like"/>
    <property type="match status" value="1"/>
</dbReference>
<evidence type="ECO:0000256" key="5">
    <source>
        <dbReference type="ARBA" id="ARBA00022842"/>
    </source>
</evidence>
<dbReference type="FunFam" id="3.30.1490.20:FF:000002">
    <property type="entry name" value="Succinate--CoA ligase [ADP-forming] subunit beta"/>
    <property type="match status" value="1"/>
</dbReference>
<evidence type="ECO:0000256" key="4">
    <source>
        <dbReference type="ARBA" id="ARBA00022741"/>
    </source>
</evidence>
<dbReference type="GO" id="GO:0004775">
    <property type="term" value="F:succinate-CoA ligase (ADP-forming) activity"/>
    <property type="evidence" value="ECO:0007669"/>
    <property type="project" value="UniProtKB-UniRule"/>
</dbReference>
<comment type="caution">
    <text evidence="6">Lacks conserved residue(s) required for the propagation of feature annotation.</text>
</comment>
<evidence type="ECO:0000256" key="6">
    <source>
        <dbReference type="HAMAP-Rule" id="MF_00558"/>
    </source>
</evidence>
<dbReference type="Gene3D" id="3.30.470.20">
    <property type="entry name" value="ATP-grasp fold, B domain"/>
    <property type="match status" value="1"/>
</dbReference>
<dbReference type="FunFam" id="3.40.50.261:FF:000001">
    <property type="entry name" value="Succinate--CoA ligase [ADP-forming] subunit beta"/>
    <property type="match status" value="1"/>
</dbReference>
<dbReference type="Gene3D" id="3.40.50.261">
    <property type="entry name" value="Succinyl-CoA synthetase domains"/>
    <property type="match status" value="1"/>
</dbReference>
<dbReference type="RefSeq" id="WP_124685256.1">
    <property type="nucleotide sequence ID" value="NZ_CP033970.1"/>
</dbReference>
<dbReference type="Gene3D" id="3.30.1490.20">
    <property type="entry name" value="ATP-grasp fold, A domain"/>
    <property type="match status" value="1"/>
</dbReference>
<evidence type="ECO:0000256" key="2">
    <source>
        <dbReference type="ARBA" id="ARBA00022598"/>
    </source>
</evidence>
<dbReference type="KEGG" id="cpau:EHF44_18765"/>
<dbReference type="InterPro" id="IPR017866">
    <property type="entry name" value="Succ-CoA_synthase_bsu_CS"/>
</dbReference>
<dbReference type="InterPro" id="IPR011761">
    <property type="entry name" value="ATP-grasp"/>
</dbReference>
<evidence type="ECO:0000256" key="1">
    <source>
        <dbReference type="ARBA" id="ARBA00022532"/>
    </source>
</evidence>
<comment type="subunit">
    <text evidence="6">Heterotetramer of two alpha and two beta subunits.</text>
</comment>
<comment type="function">
    <text evidence="6">Succinyl-CoA synthetase functions in the citric acid cycle (TCA), coupling the hydrolysis of succinyl-CoA to the synthesis of either ATP or GTP and thus represents the only step of substrate-level phosphorylation in the TCA. The beta subunit provides nucleotide specificity of the enzyme and binds the substrate succinate, while the binding sites for coenzyme A and phosphate are found in the alpha subunit.</text>
</comment>
<dbReference type="EC" id="6.2.1.5" evidence="6"/>
<gene>
    <name evidence="6" type="primary">sucC</name>
    <name evidence="9" type="ORF">EHF44_18765</name>
</gene>
<reference evidence="10" key="1">
    <citation type="submission" date="2018-11" db="EMBL/GenBank/DDBJ databases">
        <title>FDA dAtabase for Regulatory Grade micrObial Sequences (FDA-ARGOS): Supporting development and validation of Infectious Disease Dx tests.</title>
        <authorList>
            <person name="Goldberg B."/>
            <person name="Campos J."/>
            <person name="Tallon L."/>
            <person name="Sadzewicz L."/>
            <person name="Zhao X."/>
            <person name="Vavikolanu K."/>
            <person name="Mehta A."/>
            <person name="Aluvathingal J."/>
            <person name="Nadendla S."/>
            <person name="Geyer C."/>
            <person name="Nandy P."/>
            <person name="Yan Y."/>
            <person name="Sichtig H."/>
        </authorList>
    </citation>
    <scope>NUCLEOTIDE SEQUENCE [LARGE SCALE GENOMIC DNA]</scope>
    <source>
        <strain evidence="10">FDAARGOS_614</strain>
    </source>
</reference>
<comment type="pathway">
    <text evidence="6">Carbohydrate metabolism; tricarboxylic acid cycle; succinate from succinyl-CoA (ligase route): step 1/1.</text>
</comment>
<sequence length="397" mass="41912">MNIHEHQAKELLRRYDVPVPPGCVAFTPDEAAHAARKLGGPVWIVKAQIHAGGRDVGRFAGDDSGQGGVRVATSIDAVQAHAAQMLGQTLVTGQTGPAGRTVRRFYVEKGVEVERELFLGIEIDRATSRVAMLAAPDVDAGTRALKVTIDPATGIQPFHARRLACAMGLSGRQVDAATRFVHAAYRAFVELDASLLEIHPLGVTGCGDLIALDATFRFDDSALFRHPEIEAMRDESEEDPAEAEAAHHGLAYVRLGGNIGCVANGAGLAMATMDLVRLGGAEPASFLDLRSDATPEHFAGAFRLLRADRQVEGILLNLFGATVHCDALAESVVAAVRDTDLTLPIVVRLEGIRADLGRQILRDAGLPIVCAGHLAEAAGKIVAAVGASRKKGAPCLC</sequence>
<name>A0A3G8H7I6_9BURK</name>
<protein>
    <recommendedName>
        <fullName evidence="6">Succinate--CoA ligase [ADP-forming] subunit beta</fullName>
        <ecNumber evidence="6">6.2.1.5</ecNumber>
    </recommendedName>
    <alternativeName>
        <fullName evidence="6">Succinyl-CoA synthetase subunit beta</fullName>
        <shortName evidence="6">SCS-beta</shortName>
    </alternativeName>
</protein>
<comment type="similarity">
    <text evidence="6">Belongs to the succinate/malate CoA ligase beta subunit family.</text>
</comment>
<dbReference type="HAMAP" id="MF_00558">
    <property type="entry name" value="Succ_CoA_beta"/>
    <property type="match status" value="1"/>
</dbReference>
<evidence type="ECO:0000256" key="7">
    <source>
        <dbReference type="PROSITE-ProRule" id="PRU00409"/>
    </source>
</evidence>
<feature type="binding site" evidence="6">
    <location>
        <position position="46"/>
    </location>
    <ligand>
        <name>ATP</name>
        <dbReference type="ChEBI" id="CHEBI:30616"/>
    </ligand>
</feature>
<feature type="binding site" evidence="6">
    <location>
        <position position="108"/>
    </location>
    <ligand>
        <name>ATP</name>
        <dbReference type="ChEBI" id="CHEBI:30616"/>
    </ligand>
</feature>
<dbReference type="InterPro" id="IPR005809">
    <property type="entry name" value="Succ_CoA_ligase-like_bsu"/>
</dbReference>